<name>F4MQ90_MYCML</name>
<accession>F4MQ90</accession>
<evidence type="ECO:0000313" key="1">
    <source>
        <dbReference type="EMBL" id="CBW54273.1"/>
    </source>
</evidence>
<organism evidence="1 2">
    <name type="scientific">Mycoplasma mycoides subsp. capri LC str. 95010</name>
    <dbReference type="NCBI Taxonomy" id="862259"/>
    <lineage>
        <taxon>Bacteria</taxon>
        <taxon>Bacillati</taxon>
        <taxon>Mycoplasmatota</taxon>
        <taxon>Mollicutes</taxon>
        <taxon>Mycoplasmataceae</taxon>
        <taxon>Mycoplasma</taxon>
    </lineage>
</organism>
<dbReference type="RefSeq" id="WP_013729664.1">
    <property type="nucleotide sequence ID" value="NC_015431.1"/>
</dbReference>
<protein>
    <submittedName>
        <fullName evidence="1">Uncharacterized protein</fullName>
    </submittedName>
</protein>
<reference evidence="2" key="2">
    <citation type="journal article" date="2011" name="BMC Genomics">
        <title>Mycoplasma mycoides, from mycoides Small Colony to capri. A microevolutionary perspective.</title>
        <authorList>
            <person name="Thiaucourt F."/>
            <person name="Manso-Silvan L."/>
            <person name="Salah W."/>
            <person name="Barbe V."/>
            <person name="Berger A."/>
            <person name="Jacob D."/>
            <person name="Breton M."/>
            <person name="Dupuy V."/>
            <person name="Lomenech A.M."/>
            <person name="Blanchard A."/>
            <person name="Sirand-Pugnet P."/>
        </authorList>
    </citation>
    <scope>NUCLEOTIDE SEQUENCE [LARGE SCALE GENOMIC DNA]</scope>
    <source>
        <strain evidence="2">95010</strain>
    </source>
</reference>
<gene>
    <name evidence="1" type="ORF">MLC_5450</name>
</gene>
<dbReference type="OrthoDB" id="399550at2"/>
<dbReference type="EMBL" id="FQ377874">
    <property type="protein sequence ID" value="CBW54273.1"/>
    <property type="molecule type" value="Genomic_DNA"/>
</dbReference>
<dbReference type="HOGENOM" id="CLU_1336267_0_0_14"/>
<dbReference type="AlphaFoldDB" id="F4MQ90"/>
<dbReference type="Proteomes" id="UP000010103">
    <property type="component" value="Chromosome"/>
</dbReference>
<evidence type="ECO:0000313" key="2">
    <source>
        <dbReference type="Proteomes" id="UP000010103"/>
    </source>
</evidence>
<reference evidence="2" key="1">
    <citation type="journal article" date="2011" name="BMC Genomics">
        <title>Mycoplasma mycoides, from "mycoides Small Colony" to "capri". A microevolutionary perspective.</title>
        <authorList>
            <person name="Thiaucourt F."/>
            <person name="Manso-Silvan L."/>
            <person name="Salah W."/>
            <person name="Barbe V."/>
            <person name="Berger A."/>
            <person name="Jacob D."/>
            <person name="Breton M."/>
            <person name="Dupuy V."/>
            <person name="Lomenech A.M."/>
            <person name="Blanchard A."/>
            <person name="Sirand-Pugnet P."/>
        </authorList>
    </citation>
    <scope>NUCLEOTIDE SEQUENCE [LARGE SCALE GENOMIC DNA]</scope>
    <source>
        <strain evidence="2">95010</strain>
    </source>
</reference>
<sequence>MKLNDKLKNFFNNIKSYFTTKEKIIVKNKPKAIETKTENNNNNLDNNSQSYYDISNNKEYIDKRATLDSQNEFILKVISNKAELLEQLVDIKNTFKHCEDCLDIYKKNLDDMKLKILRLKKHIDNNYGFLGDEKEYQNYVFIDDVQTYSQTDESAGLKLVHKLEDHFNKYSNYDIDYFIPCNKHKDLIDKHKILSIKIKDLDKIISN</sequence>
<dbReference type="KEGG" id="mml:MLC_5450"/>
<proteinExistence type="predicted"/>